<proteinExistence type="predicted"/>
<dbReference type="RefSeq" id="WP_164447074.1">
    <property type="nucleotide sequence ID" value="NZ_SAIY01000003.1"/>
</dbReference>
<organism evidence="1 2">
    <name type="scientific">Verrucosispora sioxanthis</name>
    <dbReference type="NCBI Taxonomy" id="2499994"/>
    <lineage>
        <taxon>Bacteria</taxon>
        <taxon>Bacillati</taxon>
        <taxon>Actinomycetota</taxon>
        <taxon>Actinomycetes</taxon>
        <taxon>Micromonosporales</taxon>
        <taxon>Micromonosporaceae</taxon>
        <taxon>Micromonospora</taxon>
    </lineage>
</organism>
<dbReference type="Proteomes" id="UP000478148">
    <property type="component" value="Unassembled WGS sequence"/>
</dbReference>
<dbReference type="EMBL" id="SAIY01000003">
    <property type="protein sequence ID" value="NGM13145.1"/>
    <property type="molecule type" value="Genomic_DNA"/>
</dbReference>
<gene>
    <name evidence="1" type="ORF">ENC19_10955</name>
</gene>
<comment type="caution">
    <text evidence="1">The sequence shown here is derived from an EMBL/GenBank/DDBJ whole genome shotgun (WGS) entry which is preliminary data.</text>
</comment>
<reference evidence="1 2" key="1">
    <citation type="submission" date="2020-02" db="EMBL/GenBank/DDBJ databases">
        <title>Draft Genome Sequence of Verrucosispora sp. Strain CWR15, Isolated from Gulf of Mexico Sponge.</title>
        <authorList>
            <person name="Kennedy S.J."/>
            <person name="Cella E."/>
            <person name="Azarian T."/>
            <person name="Baker B.J."/>
            <person name="Shaw L.N."/>
        </authorList>
    </citation>
    <scope>NUCLEOTIDE SEQUENCE [LARGE SCALE GENOMIC DNA]</scope>
    <source>
        <strain evidence="1 2">CWR15</strain>
    </source>
</reference>
<evidence type="ECO:0000313" key="1">
    <source>
        <dbReference type="EMBL" id="NGM13145.1"/>
    </source>
</evidence>
<keyword evidence="2" id="KW-1185">Reference proteome</keyword>
<protein>
    <submittedName>
        <fullName evidence="1">Uncharacterized protein</fullName>
    </submittedName>
</protein>
<dbReference type="AlphaFoldDB" id="A0A6M1KVK1"/>
<sequence>MTEPASMLTGDRIYRIHWMPGTDTLRGICHCGAERVAEEPVELWEWLLAHPYGHQPPEVVAPSPHAAPTRTPVAA</sequence>
<accession>A0A6M1KVK1</accession>
<name>A0A6M1KVK1_9ACTN</name>
<evidence type="ECO:0000313" key="2">
    <source>
        <dbReference type="Proteomes" id="UP000478148"/>
    </source>
</evidence>